<dbReference type="InterPro" id="IPR029068">
    <property type="entry name" value="Glyas_Bleomycin-R_OHBP_Dase"/>
</dbReference>
<evidence type="ECO:0000256" key="2">
    <source>
        <dbReference type="ARBA" id="ARBA00006472"/>
    </source>
</evidence>
<evidence type="ECO:0000256" key="3">
    <source>
        <dbReference type="ARBA" id="ARBA00013252"/>
    </source>
</evidence>
<dbReference type="InterPro" id="IPR041581">
    <property type="entry name" value="Glyoxalase_6"/>
</dbReference>
<evidence type="ECO:0000256" key="5">
    <source>
        <dbReference type="ARBA" id="ARBA00023239"/>
    </source>
</evidence>
<protein>
    <recommendedName>
        <fullName evidence="4">Putative pterin-4-alpha-carbinolamine dehydratase</fullName>
        <ecNumber evidence="3">4.2.1.96</ecNumber>
    </recommendedName>
</protein>
<dbReference type="Gene3D" id="3.10.180.10">
    <property type="entry name" value="2,3-Dihydroxybiphenyl 1,2-Dioxygenase, domain 1"/>
    <property type="match status" value="1"/>
</dbReference>
<reference evidence="7 8" key="1">
    <citation type="submission" date="2017-10" db="EMBL/GenBank/DDBJ databases">
        <title>Sequencing the genomes of 1000 actinobacteria strains.</title>
        <authorList>
            <person name="Klenk H.-P."/>
        </authorList>
    </citation>
    <scope>NUCLEOTIDE SEQUENCE [LARGE SCALE GENOMIC DNA]</scope>
    <source>
        <strain evidence="7 8">DSM 18966</strain>
    </source>
</reference>
<sequence length="218" mass="23318">MLTGAEIVAALRGTPWNLFLGRLHASFAVENLAAGVRLADRVSEAADSAGHHPDIDLRYTSVHLVLVSHDVQAVTVRDVRLALTIAEIASAEGLAPSATSPQITEIAVDALDIPTIRPFWKTVLAYVDGIDLDSEVGDLCDPRGIGPSVWFQQMSEPRVQRNRIHLDVTIAHREAPARLAAALDAGGVLVSDAAAPRFWVVADAEGNEVCICTPEGRH</sequence>
<organism evidence="7 8">
    <name type="scientific">Sanguibacter antarcticus</name>
    <dbReference type="NCBI Taxonomy" id="372484"/>
    <lineage>
        <taxon>Bacteria</taxon>
        <taxon>Bacillati</taxon>
        <taxon>Actinomycetota</taxon>
        <taxon>Actinomycetes</taxon>
        <taxon>Micrococcales</taxon>
        <taxon>Sanguibacteraceae</taxon>
        <taxon>Sanguibacter</taxon>
    </lineage>
</organism>
<evidence type="ECO:0000313" key="8">
    <source>
        <dbReference type="Proteomes" id="UP000225548"/>
    </source>
</evidence>
<gene>
    <name evidence="7" type="ORF">ATL42_0514</name>
</gene>
<evidence type="ECO:0000259" key="6">
    <source>
        <dbReference type="Pfam" id="PF18029"/>
    </source>
</evidence>
<dbReference type="Pfam" id="PF18029">
    <property type="entry name" value="Glyoxalase_6"/>
    <property type="match status" value="1"/>
</dbReference>
<dbReference type="Gene3D" id="3.30.1360.20">
    <property type="entry name" value="Transcriptional coactivator/pterin dehydratase"/>
    <property type="match status" value="1"/>
</dbReference>
<dbReference type="GO" id="GO:0008124">
    <property type="term" value="F:4-alpha-hydroxytetrahydrobiopterin dehydratase activity"/>
    <property type="evidence" value="ECO:0007669"/>
    <property type="project" value="UniProtKB-EC"/>
</dbReference>
<dbReference type="Pfam" id="PF01329">
    <property type="entry name" value="Pterin_4a"/>
    <property type="match status" value="1"/>
</dbReference>
<dbReference type="EMBL" id="PDJG01000001">
    <property type="protein sequence ID" value="PFG32670.1"/>
    <property type="molecule type" value="Genomic_DNA"/>
</dbReference>
<comment type="catalytic activity">
    <reaction evidence="1">
        <text>(4aS,6R)-4a-hydroxy-L-erythro-5,6,7,8-tetrahydrobiopterin = (6R)-L-erythro-6,7-dihydrobiopterin + H2O</text>
        <dbReference type="Rhea" id="RHEA:11920"/>
        <dbReference type="ChEBI" id="CHEBI:15377"/>
        <dbReference type="ChEBI" id="CHEBI:15642"/>
        <dbReference type="ChEBI" id="CHEBI:43120"/>
        <dbReference type="EC" id="4.2.1.96"/>
    </reaction>
</comment>
<name>A0A2A9E394_9MICO</name>
<dbReference type="PROSITE" id="PS01095">
    <property type="entry name" value="GH18_1"/>
    <property type="match status" value="1"/>
</dbReference>
<accession>A0A2A9E394</accession>
<dbReference type="GO" id="GO:0006729">
    <property type="term" value="P:tetrahydrobiopterin biosynthetic process"/>
    <property type="evidence" value="ECO:0007669"/>
    <property type="project" value="InterPro"/>
</dbReference>
<dbReference type="PANTHER" id="PTHR35908">
    <property type="entry name" value="HYPOTHETICAL FUSION PROTEIN"/>
    <property type="match status" value="1"/>
</dbReference>
<evidence type="ECO:0000313" key="7">
    <source>
        <dbReference type="EMBL" id="PFG32670.1"/>
    </source>
</evidence>
<dbReference type="EC" id="4.2.1.96" evidence="3"/>
<dbReference type="CDD" id="cd00488">
    <property type="entry name" value="PCD_DCoH"/>
    <property type="match status" value="1"/>
</dbReference>
<evidence type="ECO:0000256" key="4">
    <source>
        <dbReference type="ARBA" id="ARBA00021735"/>
    </source>
</evidence>
<dbReference type="Proteomes" id="UP000225548">
    <property type="component" value="Unassembled WGS sequence"/>
</dbReference>
<comment type="similarity">
    <text evidence="2">Belongs to the pterin-4-alpha-carbinolamine dehydratase family.</text>
</comment>
<dbReference type="InterPro" id="IPR036428">
    <property type="entry name" value="PCD_sf"/>
</dbReference>
<proteinExistence type="inferred from homology"/>
<dbReference type="GO" id="GO:0005975">
    <property type="term" value="P:carbohydrate metabolic process"/>
    <property type="evidence" value="ECO:0007669"/>
    <property type="project" value="InterPro"/>
</dbReference>
<keyword evidence="8" id="KW-1185">Reference proteome</keyword>
<dbReference type="GO" id="GO:0004553">
    <property type="term" value="F:hydrolase activity, hydrolyzing O-glycosyl compounds"/>
    <property type="evidence" value="ECO:0007669"/>
    <property type="project" value="InterPro"/>
</dbReference>
<feature type="domain" description="Glyoxalase-like" evidence="6">
    <location>
        <begin position="106"/>
        <end position="212"/>
    </location>
</feature>
<evidence type="ECO:0000256" key="1">
    <source>
        <dbReference type="ARBA" id="ARBA00001554"/>
    </source>
</evidence>
<keyword evidence="5" id="KW-0456">Lyase</keyword>
<dbReference type="InterPro" id="IPR001579">
    <property type="entry name" value="Glyco_hydro_18_chit_AS"/>
</dbReference>
<dbReference type="SUPFAM" id="SSF55248">
    <property type="entry name" value="PCD-like"/>
    <property type="match status" value="1"/>
</dbReference>
<dbReference type="AlphaFoldDB" id="A0A2A9E394"/>
<comment type="caution">
    <text evidence="7">The sequence shown here is derived from an EMBL/GenBank/DDBJ whole genome shotgun (WGS) entry which is preliminary data.</text>
</comment>
<dbReference type="PANTHER" id="PTHR35908:SF1">
    <property type="entry name" value="CONSERVED PROTEIN"/>
    <property type="match status" value="1"/>
</dbReference>
<dbReference type="InterPro" id="IPR001533">
    <property type="entry name" value="Pterin_deHydtase"/>
</dbReference>